<comment type="caution">
    <text evidence="6">The sequence shown here is derived from an EMBL/GenBank/DDBJ whole genome shotgun (WGS) entry which is preliminary data.</text>
</comment>
<dbReference type="AlphaFoldDB" id="A0A4Q0XFI5"/>
<sequence>MKKILLLVLLIVSCKNDPSHEKTELDKTDTETINSTSIYFHSKPKDTLHFQNREIKFPSVVEILNENGFRKELIVNHDGDKFEYAPEKDFFFIKHTYRSDDLYFEMKKGDSVRYHEKDGFPFYVGNDKKLNESNLYDYKRMTYLNTSSPSDSYSYYLSNRHAITDFKKLRENYLQELRHLNKKEAILLDSLYALHQITESRYQLQKNRLKFSLYNSVHPNDFKNYAIADTLSNYLNKDDLIKFSFYKTFLQNYSRYKFNSKLIRQSNKSILDFKTNFDSIAQSNQFSSNVKTYLLYHNLVEIGSNFSEEDFNAYFKKFQDMVTDSILISSLNSKFLTNLSESIENIEDVHFITNNKTSKTLKGIISDNYGKVIYLDFWASWCGPCRIAMPFSEKLKKDYENKNVVFMYVSIDKDFEKWEKASQEDGLLSLENNLLAANYPKADFYSNLALETIPRYLLYDKEGKLIYRNAPGPGGDEIRKLLDKLLKE</sequence>
<keyword evidence="2" id="KW-0201">Cytochrome c-type biogenesis</keyword>
<dbReference type="InterPro" id="IPR013766">
    <property type="entry name" value="Thioredoxin_domain"/>
</dbReference>
<dbReference type="PANTHER" id="PTHR42852">
    <property type="entry name" value="THIOL:DISULFIDE INTERCHANGE PROTEIN DSBE"/>
    <property type="match status" value="1"/>
</dbReference>
<dbReference type="Gene3D" id="3.40.30.10">
    <property type="entry name" value="Glutaredoxin"/>
    <property type="match status" value="1"/>
</dbReference>
<comment type="subcellular location">
    <subcellularLocation>
        <location evidence="1">Cell envelope</location>
    </subcellularLocation>
</comment>
<dbReference type="InterPro" id="IPR036249">
    <property type="entry name" value="Thioredoxin-like_sf"/>
</dbReference>
<keyword evidence="4" id="KW-0676">Redox-active center</keyword>
<dbReference type="SUPFAM" id="SSF52833">
    <property type="entry name" value="Thioredoxin-like"/>
    <property type="match status" value="1"/>
</dbReference>
<dbReference type="PANTHER" id="PTHR42852:SF6">
    <property type="entry name" value="THIOL:DISULFIDE INTERCHANGE PROTEIN DSBE"/>
    <property type="match status" value="1"/>
</dbReference>
<dbReference type="GO" id="GO:0030313">
    <property type="term" value="C:cell envelope"/>
    <property type="evidence" value="ECO:0007669"/>
    <property type="project" value="UniProtKB-SubCell"/>
</dbReference>
<dbReference type="GO" id="GO:0017004">
    <property type="term" value="P:cytochrome complex assembly"/>
    <property type="evidence" value="ECO:0007669"/>
    <property type="project" value="UniProtKB-KW"/>
</dbReference>
<evidence type="ECO:0000256" key="1">
    <source>
        <dbReference type="ARBA" id="ARBA00004196"/>
    </source>
</evidence>
<dbReference type="CDD" id="cd02966">
    <property type="entry name" value="TlpA_like_family"/>
    <property type="match status" value="1"/>
</dbReference>
<dbReference type="InterPro" id="IPR013740">
    <property type="entry name" value="Redoxin"/>
</dbReference>
<keyword evidence="7" id="KW-1185">Reference proteome</keyword>
<organism evidence="6 7">
    <name type="scientific">Gelidibacter gilvus</name>
    <dbReference type="NCBI Taxonomy" id="59602"/>
    <lineage>
        <taxon>Bacteria</taxon>
        <taxon>Pseudomonadati</taxon>
        <taxon>Bacteroidota</taxon>
        <taxon>Flavobacteriia</taxon>
        <taxon>Flavobacteriales</taxon>
        <taxon>Flavobacteriaceae</taxon>
        <taxon>Gelidibacter</taxon>
    </lineage>
</organism>
<dbReference type="InterPro" id="IPR050553">
    <property type="entry name" value="Thioredoxin_ResA/DsbE_sf"/>
</dbReference>
<evidence type="ECO:0000259" key="5">
    <source>
        <dbReference type="PROSITE" id="PS51352"/>
    </source>
</evidence>
<dbReference type="Pfam" id="PF08534">
    <property type="entry name" value="Redoxin"/>
    <property type="match status" value="1"/>
</dbReference>
<evidence type="ECO:0000256" key="3">
    <source>
        <dbReference type="ARBA" id="ARBA00023157"/>
    </source>
</evidence>
<dbReference type="PROSITE" id="PS51352">
    <property type="entry name" value="THIOREDOXIN_2"/>
    <property type="match status" value="1"/>
</dbReference>
<dbReference type="Proteomes" id="UP000289792">
    <property type="component" value="Unassembled WGS sequence"/>
</dbReference>
<dbReference type="EMBL" id="SDDZ01000005">
    <property type="protein sequence ID" value="RXJ49802.1"/>
    <property type="molecule type" value="Genomic_DNA"/>
</dbReference>
<proteinExistence type="predicted"/>
<protein>
    <submittedName>
        <fullName evidence="6">TlpA family protein disulfide reductase</fullName>
    </submittedName>
</protein>
<evidence type="ECO:0000313" key="7">
    <source>
        <dbReference type="Proteomes" id="UP000289792"/>
    </source>
</evidence>
<dbReference type="RefSeq" id="WP_129017305.1">
    <property type="nucleotide sequence ID" value="NZ_SDDZ01000005.1"/>
</dbReference>
<accession>A0A4Q0XFI5</accession>
<evidence type="ECO:0000256" key="4">
    <source>
        <dbReference type="ARBA" id="ARBA00023284"/>
    </source>
</evidence>
<name>A0A4Q0XFI5_9FLAO</name>
<keyword evidence="3" id="KW-1015">Disulfide bond</keyword>
<evidence type="ECO:0000313" key="6">
    <source>
        <dbReference type="EMBL" id="RXJ49802.1"/>
    </source>
</evidence>
<dbReference type="OrthoDB" id="1098640at2"/>
<evidence type="ECO:0000256" key="2">
    <source>
        <dbReference type="ARBA" id="ARBA00022748"/>
    </source>
</evidence>
<reference evidence="6 7" key="1">
    <citation type="submission" date="2019-01" db="EMBL/GenBank/DDBJ databases">
        <title>Genome sequence of the Antarctic species Gelidibacter gilvus ACAM 158(T).</title>
        <authorList>
            <person name="Bowman J.P."/>
        </authorList>
    </citation>
    <scope>NUCLEOTIDE SEQUENCE [LARGE SCALE GENOMIC DNA]</scope>
    <source>
        <strain evidence="6 7">IC158</strain>
    </source>
</reference>
<gene>
    <name evidence="6" type="ORF">ESZ48_10115</name>
</gene>
<feature type="domain" description="Thioredoxin" evidence="5">
    <location>
        <begin position="316"/>
        <end position="487"/>
    </location>
</feature>